<dbReference type="Proteomes" id="UP000199682">
    <property type="component" value="Unassembled WGS sequence"/>
</dbReference>
<organism evidence="2 3">
    <name type="scientific">Lentzea albidocapillata subsp. violacea</name>
    <dbReference type="NCBI Taxonomy" id="128104"/>
    <lineage>
        <taxon>Bacteria</taxon>
        <taxon>Bacillati</taxon>
        <taxon>Actinomycetota</taxon>
        <taxon>Actinomycetes</taxon>
        <taxon>Pseudonocardiales</taxon>
        <taxon>Pseudonocardiaceae</taxon>
        <taxon>Lentzea</taxon>
    </lineage>
</organism>
<protein>
    <submittedName>
        <fullName evidence="2">Ketosteroid isomerase homolog</fullName>
    </submittedName>
</protein>
<evidence type="ECO:0000313" key="2">
    <source>
        <dbReference type="EMBL" id="SDJ23644.1"/>
    </source>
</evidence>
<dbReference type="SUPFAM" id="SSF54427">
    <property type="entry name" value="NTF2-like"/>
    <property type="match status" value="1"/>
</dbReference>
<sequence length="149" mass="16335">MTHTLVQDEVAIRSVFTEHEEGMRLRDPARIVARYAEDVVTCTLAPPLRNSGPGARDVEALAGWMAGFTGPITLEHRDLTVVVSGDVAFVHGLARLAAVPVGYPEGFSMWMRTTVGLQRRDGRWLVTHAHDSVPFHMDGSFLAATDLEP</sequence>
<dbReference type="InterPro" id="IPR037401">
    <property type="entry name" value="SnoaL-like"/>
</dbReference>
<evidence type="ECO:0000313" key="3">
    <source>
        <dbReference type="Proteomes" id="UP000199682"/>
    </source>
</evidence>
<gene>
    <name evidence="2" type="ORF">SAMN04488074_101861</name>
</gene>
<dbReference type="RefSeq" id="WP_090004521.1">
    <property type="nucleotide sequence ID" value="NZ_FNET01000001.1"/>
</dbReference>
<reference evidence="3" key="1">
    <citation type="submission" date="2016-10" db="EMBL/GenBank/DDBJ databases">
        <authorList>
            <person name="Varghese N."/>
            <person name="Submissions S."/>
        </authorList>
    </citation>
    <scope>NUCLEOTIDE SEQUENCE [LARGE SCALE GENOMIC DNA]</scope>
    <source>
        <strain evidence="3">DSM 44796</strain>
    </source>
</reference>
<dbReference type="Pfam" id="PF13474">
    <property type="entry name" value="SnoaL_3"/>
    <property type="match status" value="1"/>
</dbReference>
<proteinExistence type="predicted"/>
<accession>A0A1G8S303</accession>
<dbReference type="GO" id="GO:0016853">
    <property type="term" value="F:isomerase activity"/>
    <property type="evidence" value="ECO:0007669"/>
    <property type="project" value="UniProtKB-KW"/>
</dbReference>
<name>A0A1G8S303_9PSEU</name>
<evidence type="ECO:0000259" key="1">
    <source>
        <dbReference type="Pfam" id="PF13474"/>
    </source>
</evidence>
<dbReference type="InterPro" id="IPR032710">
    <property type="entry name" value="NTF2-like_dom_sf"/>
</dbReference>
<feature type="domain" description="SnoaL-like" evidence="1">
    <location>
        <begin position="12"/>
        <end position="135"/>
    </location>
</feature>
<dbReference type="AlphaFoldDB" id="A0A1G8S303"/>
<dbReference type="Gene3D" id="3.10.450.50">
    <property type="match status" value="1"/>
</dbReference>
<keyword evidence="2" id="KW-0413">Isomerase</keyword>
<dbReference type="EMBL" id="FNET01000001">
    <property type="protein sequence ID" value="SDJ23644.1"/>
    <property type="molecule type" value="Genomic_DNA"/>
</dbReference>